<feature type="domain" description="FAD/NAD(P)-binding" evidence="19">
    <location>
        <begin position="4"/>
        <end position="329"/>
    </location>
</feature>
<evidence type="ECO:0000256" key="11">
    <source>
        <dbReference type="ARBA" id="ARBA00022914"/>
    </source>
</evidence>
<sequence length="473" mass="50767">MKVYDLVIMGAGAAGFAAAIKASELTDGRLSILMVSAGKLGGTCVNVGCIPSKYLIEAAKQYHLSRTALFDGVSPRKADLDFRKLMNALRSFVESMRREKYENVLGSYGNVELVEGWATFTSGQGIKIASEDTAREIRFRKALIAVGSRPSKPSIKGVDEVGYYTTDSVWGLDSLPDRTLLIGGGAVGLEIGQALQRLGSQVTLVEVLDRILPNIEPEISRMLAALLEEEGMKIVTKGRVVELSRRGEQGCATVVTGEGLKTVEFDAMLLATGRTPNTDSLNLEDAGVATDGRGYVKVDETMCTTNPYIYAAGDCVSKKWMLETLSAREGVVAAANIVSEGSARMDYTAVPAVVFTEPQVGTVGMTEREVVEKFGACSCRVVGLEHVARARMTDAKGLAKIVVKPGTGEVLGVHVLSPYAAEYVTEAALYVRHGKTIADIIDTIHVFPTYAEAVKLCAQAFLRPLTRMSCCVE</sequence>
<evidence type="ECO:0000256" key="7">
    <source>
        <dbReference type="ARBA" id="ARBA00022630"/>
    </source>
</evidence>
<feature type="domain" description="Pyridine nucleotide-disulphide oxidoreductase dimerisation" evidence="18">
    <location>
        <begin position="350"/>
        <end position="455"/>
    </location>
</feature>
<evidence type="ECO:0000256" key="1">
    <source>
        <dbReference type="ARBA" id="ARBA00001974"/>
    </source>
</evidence>
<keyword evidence="13" id="KW-1015">Disulfide bond</keyword>
<dbReference type="Gene3D" id="3.30.390.30">
    <property type="match status" value="1"/>
</dbReference>
<keyword evidence="9 17" id="KW-0274">FAD</keyword>
<keyword evidence="11" id="KW-0476">Mercury</keyword>
<dbReference type="Pfam" id="PF02852">
    <property type="entry name" value="Pyr_redox_dim"/>
    <property type="match status" value="1"/>
</dbReference>
<accession>A0A7C5QM16</accession>
<evidence type="ECO:0000256" key="10">
    <source>
        <dbReference type="ARBA" id="ARBA00022857"/>
    </source>
</evidence>
<dbReference type="InterPro" id="IPR012999">
    <property type="entry name" value="Pyr_OxRdtase_I_AS"/>
</dbReference>
<dbReference type="PROSITE" id="PS00076">
    <property type="entry name" value="PYRIDINE_REDOX_1"/>
    <property type="match status" value="1"/>
</dbReference>
<dbReference type="InterPro" id="IPR016156">
    <property type="entry name" value="FAD/NAD-linked_Rdtase_dimer_sf"/>
</dbReference>
<dbReference type="PRINTS" id="PR00368">
    <property type="entry name" value="FADPNR"/>
</dbReference>
<evidence type="ECO:0000259" key="18">
    <source>
        <dbReference type="Pfam" id="PF02852"/>
    </source>
</evidence>
<evidence type="ECO:0000256" key="8">
    <source>
        <dbReference type="ARBA" id="ARBA00022723"/>
    </source>
</evidence>
<dbReference type="GO" id="GO:0050661">
    <property type="term" value="F:NADP binding"/>
    <property type="evidence" value="ECO:0007669"/>
    <property type="project" value="InterPro"/>
</dbReference>
<evidence type="ECO:0000256" key="6">
    <source>
        <dbReference type="ARBA" id="ARBA00022466"/>
    </source>
</evidence>
<protein>
    <recommendedName>
        <fullName evidence="5">Mercuric reductase</fullName>
        <ecNumber evidence="4">1.16.1.1</ecNumber>
    </recommendedName>
    <alternativeName>
        <fullName evidence="15">Hg(II) reductase</fullName>
    </alternativeName>
</protein>
<evidence type="ECO:0000256" key="2">
    <source>
        <dbReference type="ARBA" id="ARBA00007532"/>
    </source>
</evidence>
<evidence type="ECO:0000256" key="13">
    <source>
        <dbReference type="ARBA" id="ARBA00023157"/>
    </source>
</evidence>
<dbReference type="EC" id="1.16.1.1" evidence="4"/>
<evidence type="ECO:0000256" key="4">
    <source>
        <dbReference type="ARBA" id="ARBA00012661"/>
    </source>
</evidence>
<dbReference type="InterPro" id="IPR021179">
    <property type="entry name" value="Mercury_reductase_MerA"/>
</dbReference>
<dbReference type="GO" id="GO:0003955">
    <property type="term" value="F:NAD(P)H dehydrogenase (quinone) activity"/>
    <property type="evidence" value="ECO:0007669"/>
    <property type="project" value="TreeGrafter"/>
</dbReference>
<dbReference type="GO" id="GO:0050660">
    <property type="term" value="F:flavin adenine dinucleotide binding"/>
    <property type="evidence" value="ECO:0007669"/>
    <property type="project" value="InterPro"/>
</dbReference>
<dbReference type="FunFam" id="3.30.390.30:FF:000001">
    <property type="entry name" value="Dihydrolipoyl dehydrogenase"/>
    <property type="match status" value="1"/>
</dbReference>
<comment type="cofactor">
    <cofactor evidence="1">
        <name>FAD</name>
        <dbReference type="ChEBI" id="CHEBI:57692"/>
    </cofactor>
</comment>
<keyword evidence="7 17" id="KW-0285">Flavoprotein</keyword>
<dbReference type="GO" id="GO:0050787">
    <property type="term" value="P:detoxification of mercury ion"/>
    <property type="evidence" value="ECO:0007669"/>
    <property type="project" value="InterPro"/>
</dbReference>
<comment type="subunit">
    <text evidence="3">Homodimer.</text>
</comment>
<dbReference type="GO" id="GO:0016668">
    <property type="term" value="F:oxidoreductase activity, acting on a sulfur group of donors, NAD(P) as acceptor"/>
    <property type="evidence" value="ECO:0007669"/>
    <property type="project" value="InterPro"/>
</dbReference>
<evidence type="ECO:0000256" key="12">
    <source>
        <dbReference type="ARBA" id="ARBA00023002"/>
    </source>
</evidence>
<evidence type="ECO:0000256" key="9">
    <source>
        <dbReference type="ARBA" id="ARBA00022827"/>
    </source>
</evidence>
<dbReference type="GO" id="GO:0016152">
    <property type="term" value="F:mercury (II) reductase (NADP+) activity"/>
    <property type="evidence" value="ECO:0007669"/>
    <property type="project" value="UniProtKB-EC"/>
</dbReference>
<comment type="catalytic activity">
    <reaction evidence="16">
        <text>Hg + NADP(+) + H(+) = Hg(2+) + NADPH</text>
        <dbReference type="Rhea" id="RHEA:23856"/>
        <dbReference type="ChEBI" id="CHEBI:15378"/>
        <dbReference type="ChEBI" id="CHEBI:16170"/>
        <dbReference type="ChEBI" id="CHEBI:16793"/>
        <dbReference type="ChEBI" id="CHEBI:57783"/>
        <dbReference type="ChEBI" id="CHEBI:58349"/>
        <dbReference type="EC" id="1.16.1.1"/>
    </reaction>
</comment>
<keyword evidence="6" id="KW-0475">Mercuric resistance</keyword>
<dbReference type="EMBL" id="DRWN01000001">
    <property type="protein sequence ID" value="HHK67535.1"/>
    <property type="molecule type" value="Genomic_DNA"/>
</dbReference>
<evidence type="ECO:0000256" key="16">
    <source>
        <dbReference type="ARBA" id="ARBA00048984"/>
    </source>
</evidence>
<dbReference type="PANTHER" id="PTHR43014:SF4">
    <property type="entry name" value="PYRIDINE NUCLEOTIDE-DISULFIDE OXIDOREDUCTASE RCLA-RELATED"/>
    <property type="match status" value="1"/>
</dbReference>
<dbReference type="PANTHER" id="PTHR43014">
    <property type="entry name" value="MERCURIC REDUCTASE"/>
    <property type="match status" value="1"/>
</dbReference>
<evidence type="ECO:0000313" key="20">
    <source>
        <dbReference type="EMBL" id="HHK67535.1"/>
    </source>
</evidence>
<dbReference type="SUPFAM" id="SSF55424">
    <property type="entry name" value="FAD/NAD-linked reductases, dimerisation (C-terminal) domain"/>
    <property type="match status" value="1"/>
</dbReference>
<keyword evidence="10" id="KW-0521">NADP</keyword>
<dbReference type="AlphaFoldDB" id="A0A7C5QM16"/>
<keyword evidence="14 17" id="KW-0676">Redox-active center</keyword>
<dbReference type="InterPro" id="IPR036188">
    <property type="entry name" value="FAD/NAD-bd_sf"/>
</dbReference>
<evidence type="ECO:0000256" key="5">
    <source>
        <dbReference type="ARBA" id="ARBA00014791"/>
    </source>
</evidence>
<comment type="similarity">
    <text evidence="2 17">Belongs to the class-I pyridine nucleotide-disulfide oxidoreductase family.</text>
</comment>
<reference evidence="20" key="1">
    <citation type="journal article" date="2020" name="mSystems">
        <title>Genome- and Community-Level Interaction Insights into Carbon Utilization and Element Cycling Functions of Hydrothermarchaeota in Hydrothermal Sediment.</title>
        <authorList>
            <person name="Zhou Z."/>
            <person name="Liu Y."/>
            <person name="Xu W."/>
            <person name="Pan J."/>
            <person name="Luo Z.H."/>
            <person name="Li M."/>
        </authorList>
    </citation>
    <scope>NUCLEOTIDE SEQUENCE [LARGE SCALE GENOMIC DNA]</scope>
    <source>
        <strain evidence="20">SpSt-1056</strain>
    </source>
</reference>
<dbReference type="SUPFAM" id="SSF51905">
    <property type="entry name" value="FAD/NAD(P)-binding domain"/>
    <property type="match status" value="1"/>
</dbReference>
<evidence type="ECO:0000256" key="14">
    <source>
        <dbReference type="ARBA" id="ARBA00023284"/>
    </source>
</evidence>
<dbReference type="PIRSF" id="PIRSF000350">
    <property type="entry name" value="Mercury_reductase_MerA"/>
    <property type="match status" value="1"/>
</dbReference>
<proteinExistence type="inferred from homology"/>
<organism evidence="20">
    <name type="scientific">Caldiarchaeum subterraneum</name>
    <dbReference type="NCBI Taxonomy" id="311458"/>
    <lineage>
        <taxon>Archaea</taxon>
        <taxon>Nitrososphaerota</taxon>
        <taxon>Candidatus Caldarchaeales</taxon>
        <taxon>Candidatus Caldarchaeaceae</taxon>
        <taxon>Candidatus Caldarchaeum</taxon>
    </lineage>
</organism>
<dbReference type="Pfam" id="PF07992">
    <property type="entry name" value="Pyr_redox_2"/>
    <property type="match status" value="1"/>
</dbReference>
<dbReference type="InterPro" id="IPR004099">
    <property type="entry name" value="Pyr_nucl-diS_OxRdtase_dimer"/>
</dbReference>
<dbReference type="InterPro" id="IPR023753">
    <property type="entry name" value="FAD/NAD-binding_dom"/>
</dbReference>
<dbReference type="InterPro" id="IPR001100">
    <property type="entry name" value="Pyr_nuc-diS_OxRdtase"/>
</dbReference>
<evidence type="ECO:0000256" key="17">
    <source>
        <dbReference type="RuleBase" id="RU003691"/>
    </source>
</evidence>
<dbReference type="PRINTS" id="PR00411">
    <property type="entry name" value="PNDRDTASEI"/>
</dbReference>
<name>A0A7C5QM16_CALS0</name>
<keyword evidence="12 17" id="KW-0560">Oxidoreductase</keyword>
<dbReference type="Gene3D" id="3.50.50.60">
    <property type="entry name" value="FAD/NAD(P)-binding domain"/>
    <property type="match status" value="2"/>
</dbReference>
<keyword evidence="8" id="KW-0479">Metal-binding</keyword>
<evidence type="ECO:0000256" key="3">
    <source>
        <dbReference type="ARBA" id="ARBA00011738"/>
    </source>
</evidence>
<comment type="caution">
    <text evidence="20">The sequence shown here is derived from an EMBL/GenBank/DDBJ whole genome shotgun (WGS) entry which is preliminary data.</text>
</comment>
<evidence type="ECO:0000259" key="19">
    <source>
        <dbReference type="Pfam" id="PF07992"/>
    </source>
</evidence>
<gene>
    <name evidence="20" type="primary">merA</name>
    <name evidence="20" type="ORF">ENM11_00035</name>
</gene>
<dbReference type="NCBIfam" id="TIGR02053">
    <property type="entry name" value="MerA"/>
    <property type="match status" value="1"/>
</dbReference>
<dbReference type="GO" id="GO:0045340">
    <property type="term" value="F:mercury ion binding"/>
    <property type="evidence" value="ECO:0007669"/>
    <property type="project" value="InterPro"/>
</dbReference>
<evidence type="ECO:0000256" key="15">
    <source>
        <dbReference type="ARBA" id="ARBA00031725"/>
    </source>
</evidence>